<dbReference type="Pfam" id="PF13695">
    <property type="entry name" value="Zn_ribbon_3CxxC"/>
    <property type="match status" value="1"/>
</dbReference>
<evidence type="ECO:0000256" key="1">
    <source>
        <dbReference type="ARBA" id="ARBA00022723"/>
    </source>
</evidence>
<accession>A0A8J8W3H6</accession>
<evidence type="ECO:0000256" key="2">
    <source>
        <dbReference type="ARBA" id="ARBA00022771"/>
    </source>
</evidence>
<keyword evidence="6" id="KW-1185">Reference proteome</keyword>
<keyword evidence="2" id="KW-0863">Zinc-finger</keyword>
<keyword evidence="3" id="KW-0862">Zinc</keyword>
<evidence type="ECO:0000256" key="3">
    <source>
        <dbReference type="ARBA" id="ARBA00022833"/>
    </source>
</evidence>
<dbReference type="OrthoDB" id="8121437at2759"/>
<reference evidence="5" key="1">
    <citation type="journal article" date="2020" name="Front. Microbiol.">
        <title>Gene regulatory networks of Penicillium echinulatum 2HH and Penicillium oxalicum 114-2 inferred by a computational biology approach.</title>
        <authorList>
            <person name="Lenz A.R."/>
            <person name="Galan-Vasquez E."/>
            <person name="Balbinot E."/>
            <person name="De Abreu F.P."/>
            <person name="De Oliveira N.S."/>
            <person name="Da Rosa L.O."/>
            <person name="De Avila E Silva S."/>
            <person name="Camassola M."/>
            <person name="Dillon A.J.P."/>
            <person name="Perez-Rueda E."/>
        </authorList>
    </citation>
    <scope>NUCLEOTIDE SEQUENCE</scope>
    <source>
        <strain evidence="5">S1M29</strain>
    </source>
</reference>
<evidence type="ECO:0000313" key="5">
    <source>
        <dbReference type="EMBL" id="KAF7717388.1"/>
    </source>
</evidence>
<name>A0A8J8W3H6_9EURO</name>
<evidence type="ECO:0000259" key="4">
    <source>
        <dbReference type="SMART" id="SM01328"/>
    </source>
</evidence>
<dbReference type="Proteomes" id="UP000631181">
    <property type="component" value="Unassembled WGS sequence"/>
</dbReference>
<feature type="domain" description="3CxxC-type" evidence="4">
    <location>
        <begin position="38"/>
        <end position="136"/>
    </location>
</feature>
<dbReference type="InterPro" id="IPR027377">
    <property type="entry name" value="ZAR1/RTP1-5-like_Znf-3CxxC"/>
</dbReference>
<dbReference type="GO" id="GO:0008270">
    <property type="term" value="F:zinc ion binding"/>
    <property type="evidence" value="ECO:0007669"/>
    <property type="project" value="UniProtKB-KW"/>
</dbReference>
<sequence>MYQVLHDEVSNLLVEDDLHFKFYEADDETEYINMRDTNIMGRFTCRNQACKANGWSSKMIAITIRLYPGQMYNARVYHQRCKSCNGLARPTLDQSYAERVAYWIKQWNGIPVVRPPVSNESRGPHNRQLCEGCRAGHCTQSEDWITQLERLIL</sequence>
<protein>
    <submittedName>
        <fullName evidence="5">Zf-3CxxC domain-containing protein</fullName>
    </submittedName>
</protein>
<keyword evidence="1" id="KW-0479">Metal-binding</keyword>
<gene>
    <name evidence="5" type="ORF">PECM_006899</name>
</gene>
<dbReference type="SMART" id="SM01328">
    <property type="entry name" value="zf-3CxxC"/>
    <property type="match status" value="1"/>
</dbReference>
<dbReference type="EMBL" id="WIWV01000027">
    <property type="protein sequence ID" value="KAF7717388.1"/>
    <property type="molecule type" value="Genomic_DNA"/>
</dbReference>
<organism evidence="5 6">
    <name type="scientific">Penicillium ucsense</name>
    <dbReference type="NCBI Taxonomy" id="2839758"/>
    <lineage>
        <taxon>Eukaryota</taxon>
        <taxon>Fungi</taxon>
        <taxon>Dikarya</taxon>
        <taxon>Ascomycota</taxon>
        <taxon>Pezizomycotina</taxon>
        <taxon>Eurotiomycetes</taxon>
        <taxon>Eurotiomycetidae</taxon>
        <taxon>Eurotiales</taxon>
        <taxon>Aspergillaceae</taxon>
        <taxon>Penicillium</taxon>
    </lineage>
</organism>
<evidence type="ECO:0000313" key="6">
    <source>
        <dbReference type="Proteomes" id="UP000631181"/>
    </source>
</evidence>
<proteinExistence type="predicted"/>
<dbReference type="AlphaFoldDB" id="A0A8J8W3H6"/>
<comment type="caution">
    <text evidence="5">The sequence shown here is derived from an EMBL/GenBank/DDBJ whole genome shotgun (WGS) entry which is preliminary data.</text>
</comment>